<evidence type="ECO:0000259" key="11">
    <source>
        <dbReference type="PROSITE" id="PS01124"/>
    </source>
</evidence>
<keyword evidence="7" id="KW-0805">Transcription regulation</keyword>
<dbReference type="GO" id="GO:0003700">
    <property type="term" value="F:DNA-binding transcription factor activity"/>
    <property type="evidence" value="ECO:0007669"/>
    <property type="project" value="InterPro"/>
</dbReference>
<proteinExistence type="inferred from homology"/>
<evidence type="ECO:0000313" key="13">
    <source>
        <dbReference type="Proteomes" id="UP000199677"/>
    </source>
</evidence>
<dbReference type="InterPro" id="IPR018060">
    <property type="entry name" value="HTH_AraC"/>
</dbReference>
<dbReference type="STRING" id="416873.SAMN04487951_10918"/>
<dbReference type="PROSITE" id="PS00374">
    <property type="entry name" value="MGMT"/>
    <property type="match status" value="1"/>
</dbReference>
<keyword evidence="9" id="KW-0234">DNA repair</keyword>
<dbReference type="SUPFAM" id="SSF53155">
    <property type="entry name" value="Methylated DNA-protein cysteine methyltransferase domain"/>
    <property type="match status" value="1"/>
</dbReference>
<evidence type="ECO:0000256" key="10">
    <source>
        <dbReference type="ARBA" id="ARBA00049348"/>
    </source>
</evidence>
<evidence type="ECO:0000256" key="6">
    <source>
        <dbReference type="ARBA" id="ARBA00022763"/>
    </source>
</evidence>
<dbReference type="PANTHER" id="PTHR10815:SF13">
    <property type="entry name" value="METHYLATED-DNA--PROTEIN-CYSTEINE METHYLTRANSFERASE"/>
    <property type="match status" value="1"/>
</dbReference>
<dbReference type="PROSITE" id="PS01124">
    <property type="entry name" value="HTH_ARAC_FAMILY_2"/>
    <property type="match status" value="1"/>
</dbReference>
<keyword evidence="8" id="KW-0804">Transcription</keyword>
<evidence type="ECO:0000256" key="2">
    <source>
        <dbReference type="ARBA" id="ARBA00008711"/>
    </source>
</evidence>
<keyword evidence="4 12" id="KW-0489">Methyltransferase</keyword>
<accession>A0A1H0EVG3</accession>
<dbReference type="PANTHER" id="PTHR10815">
    <property type="entry name" value="METHYLATED-DNA--PROTEIN-CYSTEINE METHYLTRANSFERASE"/>
    <property type="match status" value="1"/>
</dbReference>
<dbReference type="SMART" id="SM00342">
    <property type="entry name" value="HTH_ARAC"/>
    <property type="match status" value="1"/>
</dbReference>
<evidence type="ECO:0000256" key="5">
    <source>
        <dbReference type="ARBA" id="ARBA00022679"/>
    </source>
</evidence>
<evidence type="ECO:0000256" key="1">
    <source>
        <dbReference type="ARBA" id="ARBA00001286"/>
    </source>
</evidence>
<organism evidence="12 13">
    <name type="scientific">Vreelandella arcis</name>
    <dbReference type="NCBI Taxonomy" id="416873"/>
    <lineage>
        <taxon>Bacteria</taxon>
        <taxon>Pseudomonadati</taxon>
        <taxon>Pseudomonadota</taxon>
        <taxon>Gammaproteobacteria</taxon>
        <taxon>Oceanospirillales</taxon>
        <taxon>Halomonadaceae</taxon>
        <taxon>Vreelandella</taxon>
    </lineage>
</organism>
<dbReference type="InterPro" id="IPR014048">
    <property type="entry name" value="MethylDNA_cys_MeTrfase_DNA-bd"/>
</dbReference>
<dbReference type="NCBIfam" id="TIGR00589">
    <property type="entry name" value="ogt"/>
    <property type="match status" value="1"/>
</dbReference>
<feature type="domain" description="HTH araC/xylS-type" evidence="11">
    <location>
        <begin position="8"/>
        <end position="105"/>
    </location>
</feature>
<evidence type="ECO:0000256" key="8">
    <source>
        <dbReference type="ARBA" id="ARBA00023163"/>
    </source>
</evidence>
<dbReference type="SUPFAM" id="SSF46689">
    <property type="entry name" value="Homeodomain-like"/>
    <property type="match status" value="1"/>
</dbReference>
<dbReference type="InterPro" id="IPR036388">
    <property type="entry name" value="WH-like_DNA-bd_sf"/>
</dbReference>
<keyword evidence="6" id="KW-0227">DNA damage</keyword>
<dbReference type="GO" id="GO:0043565">
    <property type="term" value="F:sequence-specific DNA binding"/>
    <property type="evidence" value="ECO:0007669"/>
    <property type="project" value="InterPro"/>
</dbReference>
<gene>
    <name evidence="12" type="ORF">SAMN04487951_10918</name>
</gene>
<dbReference type="InterPro" id="IPR036631">
    <property type="entry name" value="MGMT_N_sf"/>
</dbReference>
<dbReference type="InterPro" id="IPR036217">
    <property type="entry name" value="MethylDNA_cys_MeTrfase_DNAb"/>
</dbReference>
<comment type="catalytic activity">
    <reaction evidence="10">
        <text>a 6-O-methyl-2'-deoxyguanosine in DNA + L-cysteinyl-[protein] = S-methyl-L-cysteinyl-[protein] + a 2'-deoxyguanosine in DNA</text>
        <dbReference type="Rhea" id="RHEA:24000"/>
        <dbReference type="Rhea" id="RHEA-COMP:10131"/>
        <dbReference type="Rhea" id="RHEA-COMP:10132"/>
        <dbReference type="Rhea" id="RHEA-COMP:11367"/>
        <dbReference type="Rhea" id="RHEA-COMP:11368"/>
        <dbReference type="ChEBI" id="CHEBI:29950"/>
        <dbReference type="ChEBI" id="CHEBI:82612"/>
        <dbReference type="ChEBI" id="CHEBI:85445"/>
        <dbReference type="ChEBI" id="CHEBI:85448"/>
        <dbReference type="EC" id="2.1.1.63"/>
    </reaction>
</comment>
<dbReference type="OrthoDB" id="9811249at2"/>
<evidence type="ECO:0000256" key="9">
    <source>
        <dbReference type="ARBA" id="ARBA00023204"/>
    </source>
</evidence>
<dbReference type="SUPFAM" id="SSF46767">
    <property type="entry name" value="Methylated DNA-protein cysteine methyltransferase, C-terminal domain"/>
    <property type="match status" value="1"/>
</dbReference>
<dbReference type="GO" id="GO:0006281">
    <property type="term" value="P:DNA repair"/>
    <property type="evidence" value="ECO:0007669"/>
    <property type="project" value="UniProtKB-KW"/>
</dbReference>
<dbReference type="AlphaFoldDB" id="A0A1H0EVG3"/>
<name>A0A1H0EVG3_9GAMM</name>
<dbReference type="InterPro" id="IPR009057">
    <property type="entry name" value="Homeodomain-like_sf"/>
</dbReference>
<dbReference type="RefSeq" id="WP_089706758.1">
    <property type="nucleotide sequence ID" value="NZ_FNII01000009.1"/>
</dbReference>
<protein>
    <recommendedName>
        <fullName evidence="3">methylated-DNA--[protein]-cysteine S-methyltransferase</fullName>
        <ecNumber evidence="3">2.1.1.63</ecNumber>
    </recommendedName>
</protein>
<evidence type="ECO:0000256" key="4">
    <source>
        <dbReference type="ARBA" id="ARBA00022603"/>
    </source>
</evidence>
<dbReference type="Gene3D" id="1.10.10.10">
    <property type="entry name" value="Winged helix-like DNA-binding domain superfamily/Winged helix DNA-binding domain"/>
    <property type="match status" value="1"/>
</dbReference>
<dbReference type="GO" id="GO:0032259">
    <property type="term" value="P:methylation"/>
    <property type="evidence" value="ECO:0007669"/>
    <property type="project" value="UniProtKB-KW"/>
</dbReference>
<dbReference type="EMBL" id="FNII01000009">
    <property type="protein sequence ID" value="SDN86362.1"/>
    <property type="molecule type" value="Genomic_DNA"/>
</dbReference>
<dbReference type="Gene3D" id="3.30.160.70">
    <property type="entry name" value="Methylated DNA-protein cysteine methyltransferase domain"/>
    <property type="match status" value="1"/>
</dbReference>
<evidence type="ECO:0000256" key="3">
    <source>
        <dbReference type="ARBA" id="ARBA00011918"/>
    </source>
</evidence>
<dbReference type="InterPro" id="IPR001497">
    <property type="entry name" value="MethylDNA_cys_MeTrfase_AS"/>
</dbReference>
<dbReference type="Pfam" id="PF12833">
    <property type="entry name" value="HTH_18"/>
    <property type="match status" value="1"/>
</dbReference>
<dbReference type="Gene3D" id="1.10.10.60">
    <property type="entry name" value="Homeodomain-like"/>
    <property type="match status" value="1"/>
</dbReference>
<dbReference type="GO" id="GO:0003908">
    <property type="term" value="F:methylated-DNA-[protein]-cysteine S-methyltransferase activity"/>
    <property type="evidence" value="ECO:0007669"/>
    <property type="project" value="UniProtKB-EC"/>
</dbReference>
<comment type="similarity">
    <text evidence="2">Belongs to the MGMT family.</text>
</comment>
<evidence type="ECO:0000256" key="7">
    <source>
        <dbReference type="ARBA" id="ARBA00023015"/>
    </source>
</evidence>
<dbReference type="Proteomes" id="UP000199677">
    <property type="component" value="Unassembled WGS sequence"/>
</dbReference>
<sequence>MNDYARIEKAMAFMVAHTADQPDLATVAGHVHLSAFHFQRLFCRYAGISPKRFLQALTLERGKQLMQSSTSLLDIAHTLGLSGGSRLYDHFVQLEATTPGEYKRQGEGVEIAYGVHETPLGRLFVAVTPRGICRMGFVDASNSEELLARLAKEWPRSTVCHSTDKTRYAVEALFTKPQEGASALSLHVTGTNFQIAVWRALLTIPEGQLASYSHIAQALGMPKSSRAVGNAVGANPVALWIPCHRVIQQSGALGGYRWGVEKKQMVQAWELAQWNQSQRCDSRLDDAVEQRQPNHVL</sequence>
<dbReference type="EC" id="2.1.1.63" evidence="3"/>
<evidence type="ECO:0000313" key="12">
    <source>
        <dbReference type="EMBL" id="SDN86362.1"/>
    </source>
</evidence>
<dbReference type="CDD" id="cd06445">
    <property type="entry name" value="ATase"/>
    <property type="match status" value="1"/>
</dbReference>
<dbReference type="FunFam" id="1.10.10.10:FF:000214">
    <property type="entry name" value="Methylated-DNA--protein-cysteine methyltransferase"/>
    <property type="match status" value="1"/>
</dbReference>
<comment type="catalytic activity">
    <reaction evidence="1">
        <text>a 4-O-methyl-thymidine in DNA + L-cysteinyl-[protein] = a thymidine in DNA + S-methyl-L-cysteinyl-[protein]</text>
        <dbReference type="Rhea" id="RHEA:53428"/>
        <dbReference type="Rhea" id="RHEA-COMP:10131"/>
        <dbReference type="Rhea" id="RHEA-COMP:10132"/>
        <dbReference type="Rhea" id="RHEA-COMP:13555"/>
        <dbReference type="Rhea" id="RHEA-COMP:13556"/>
        <dbReference type="ChEBI" id="CHEBI:29950"/>
        <dbReference type="ChEBI" id="CHEBI:82612"/>
        <dbReference type="ChEBI" id="CHEBI:137386"/>
        <dbReference type="ChEBI" id="CHEBI:137387"/>
        <dbReference type="EC" id="2.1.1.63"/>
    </reaction>
</comment>
<keyword evidence="5 12" id="KW-0808">Transferase</keyword>
<dbReference type="Pfam" id="PF01035">
    <property type="entry name" value="DNA_binding_1"/>
    <property type="match status" value="1"/>
</dbReference>
<reference evidence="13" key="1">
    <citation type="submission" date="2016-10" db="EMBL/GenBank/DDBJ databases">
        <authorList>
            <person name="Varghese N."/>
            <person name="Submissions S."/>
        </authorList>
    </citation>
    <scope>NUCLEOTIDE SEQUENCE [LARGE SCALE GENOMIC DNA]</scope>
    <source>
        <strain evidence="13">CGMCC 1.6494</strain>
    </source>
</reference>
<keyword evidence="13" id="KW-1185">Reference proteome</keyword>